<comment type="caution">
    <text evidence="2">The sequence shown here is derived from an EMBL/GenBank/DDBJ whole genome shotgun (WGS) entry which is preliminary data.</text>
</comment>
<keyword evidence="3" id="KW-1185">Reference proteome</keyword>
<dbReference type="PANTHER" id="PTHR38011:SF11">
    <property type="entry name" value="2,5-DIAMINO-6-RIBOSYLAMINO-4(3H)-PYRIMIDINONE 5'-PHOSPHATE REDUCTASE"/>
    <property type="match status" value="1"/>
</dbReference>
<feature type="domain" description="Bacterial bifunctional deaminase-reductase C-terminal" evidence="1">
    <location>
        <begin position="5"/>
        <end position="165"/>
    </location>
</feature>
<dbReference type="Proteomes" id="UP001600941">
    <property type="component" value="Unassembled WGS sequence"/>
</dbReference>
<dbReference type="Gene3D" id="3.40.430.10">
    <property type="entry name" value="Dihydrofolate Reductase, subunit A"/>
    <property type="match status" value="1"/>
</dbReference>
<dbReference type="InterPro" id="IPR050765">
    <property type="entry name" value="Riboflavin_Biosynth_HTPR"/>
</dbReference>
<dbReference type="EMBL" id="BAABZQ010000001">
    <property type="protein sequence ID" value="GAA6502364.1"/>
    <property type="molecule type" value="Genomic_DNA"/>
</dbReference>
<gene>
    <name evidence="2" type="ORF">K340107D12_51800</name>
</gene>
<proteinExistence type="predicted"/>
<evidence type="ECO:0000313" key="2">
    <source>
        <dbReference type="EMBL" id="GAA6502364.1"/>
    </source>
</evidence>
<dbReference type="Pfam" id="PF01872">
    <property type="entry name" value="RibD_C"/>
    <property type="match status" value="1"/>
</dbReference>
<dbReference type="InterPro" id="IPR024072">
    <property type="entry name" value="DHFR-like_dom_sf"/>
</dbReference>
<reference evidence="2 3" key="1">
    <citation type="submission" date="2024-04" db="EMBL/GenBank/DDBJ databases">
        <title>Defined microbial consortia suppress multidrug-resistant proinflammatory Enterobacteriaceae via ecological control.</title>
        <authorList>
            <person name="Furuichi M."/>
            <person name="Kawaguchi T."/>
            <person name="Pust M."/>
            <person name="Yasuma K."/>
            <person name="Plichta D."/>
            <person name="Hasegawa N."/>
            <person name="Ohya T."/>
            <person name="Bhattarai S."/>
            <person name="Sasajima S."/>
            <person name="Aoto Y."/>
            <person name="Tuganbaev T."/>
            <person name="Yaginuma M."/>
            <person name="Ueda M."/>
            <person name="Okahashi N."/>
            <person name="Amafuji K."/>
            <person name="Kiridooshi Y."/>
            <person name="Sugita K."/>
            <person name="Strazar M."/>
            <person name="Skelly A."/>
            <person name="Suda W."/>
            <person name="Hattori M."/>
            <person name="Nakamoto N."/>
            <person name="Caballero S."/>
            <person name="Norman J."/>
            <person name="Olle B."/>
            <person name="Tanoue T."/>
            <person name="Arita M."/>
            <person name="Bucci V."/>
            <person name="Atarashi K."/>
            <person name="Xavier R."/>
            <person name="Honda K."/>
        </authorList>
    </citation>
    <scope>NUCLEOTIDE SEQUENCE [LARGE SCALE GENOMIC DNA]</scope>
    <source>
        <strain evidence="3">k34-0107-D12</strain>
    </source>
</reference>
<organism evidence="2 3">
    <name type="scientific">Blautia parvula</name>
    <dbReference type="NCBI Taxonomy" id="2877527"/>
    <lineage>
        <taxon>Bacteria</taxon>
        <taxon>Bacillati</taxon>
        <taxon>Bacillota</taxon>
        <taxon>Clostridia</taxon>
        <taxon>Lachnospirales</taxon>
        <taxon>Lachnospiraceae</taxon>
        <taxon>Blautia</taxon>
    </lineage>
</organism>
<dbReference type="InterPro" id="IPR002734">
    <property type="entry name" value="RibDG_C"/>
</dbReference>
<name>A0ABQ0C0R0_9FIRM</name>
<sequence length="176" mass="19970">MRKTVLYIAESLDGFIAAPDGGVGWLTEQHPDGLEEGSYPEFIRTVDTVLMGYTTYHQIVTELSPDKWAYEGMHTYVFTHKEIPDKPGISFTDEAPEDLVERLKEQPGKDIWICGGAETAGQLIRKDRIDCYWITVIPVILGKGIRLFDGENPELQLRLISAESYNGMTDLVYQRR</sequence>
<protein>
    <submittedName>
        <fullName evidence="2">Dihydrofolate reductase family protein</fullName>
    </submittedName>
</protein>
<dbReference type="PANTHER" id="PTHR38011">
    <property type="entry name" value="DIHYDROFOLATE REDUCTASE FAMILY PROTEIN (AFU_ORTHOLOGUE AFUA_8G06820)"/>
    <property type="match status" value="1"/>
</dbReference>
<evidence type="ECO:0000259" key="1">
    <source>
        <dbReference type="Pfam" id="PF01872"/>
    </source>
</evidence>
<evidence type="ECO:0000313" key="3">
    <source>
        <dbReference type="Proteomes" id="UP001600941"/>
    </source>
</evidence>
<dbReference type="RefSeq" id="WP_033140752.1">
    <property type="nucleotide sequence ID" value="NZ_AP031413.1"/>
</dbReference>
<dbReference type="SUPFAM" id="SSF53597">
    <property type="entry name" value="Dihydrofolate reductase-like"/>
    <property type="match status" value="1"/>
</dbReference>
<accession>A0ABQ0C0R0</accession>